<dbReference type="Proteomes" id="UP001041814">
    <property type="component" value="Unassembled WGS sequence"/>
</dbReference>
<evidence type="ECO:0000313" key="2">
    <source>
        <dbReference type="Proteomes" id="UP001041814"/>
    </source>
</evidence>
<comment type="caution">
    <text evidence="1">The sequence shown here is derived from an EMBL/GenBank/DDBJ whole genome shotgun (WGS) entry which is preliminary data.</text>
</comment>
<dbReference type="EMBL" id="NRRU01000213">
    <property type="protein sequence ID" value="MBK1716016.1"/>
    <property type="molecule type" value="Genomic_DNA"/>
</dbReference>
<reference evidence="1" key="2">
    <citation type="journal article" date="2020" name="Microorganisms">
        <title>Osmotic Adaptation and Compatible Solute Biosynthesis of Phototrophic Bacteria as Revealed from Genome Analyses.</title>
        <authorList>
            <person name="Imhoff J.F."/>
            <person name="Rahn T."/>
            <person name="Kunzel S."/>
            <person name="Keller A."/>
            <person name="Neulinger S.C."/>
        </authorList>
    </citation>
    <scope>NUCLEOTIDE SEQUENCE</scope>
    <source>
        <strain evidence="1">IM 151</strain>
    </source>
</reference>
<name>A0ABS1E0V6_RUBGE</name>
<proteinExistence type="predicted"/>
<reference evidence="1" key="1">
    <citation type="submission" date="2017-08" db="EMBL/GenBank/DDBJ databases">
        <authorList>
            <person name="Imhoff J.F."/>
            <person name="Rahn T."/>
            <person name="Kuenzel S."/>
            <person name="Neulinger S.C."/>
        </authorList>
    </citation>
    <scope>NUCLEOTIDE SEQUENCE</scope>
    <source>
        <strain evidence="1">IM 151</strain>
    </source>
</reference>
<sequence length="190" mass="20224">RLPAAQQPLARRLAAAGPALRDTLAACAAHGAGGPKFRIHGALRLQEVLLVHDDFVFADFEGDDSLPLADRRARQSPLRDVAGLLLSLDLVRGAALQIGTHTEAENLRREALAETWAQDLRRAFVASYAEQALALGLVGGADAFEGAAPTLRLFEIDAALRELHDELRRRPAGATTPLAALAALLRHAGP</sequence>
<dbReference type="Gene3D" id="3.90.1200.10">
    <property type="match status" value="1"/>
</dbReference>
<protein>
    <submittedName>
        <fullName evidence="1">Alpha-amylase</fullName>
    </submittedName>
</protein>
<evidence type="ECO:0000313" key="1">
    <source>
        <dbReference type="EMBL" id="MBK1716016.1"/>
    </source>
</evidence>
<organism evidence="1 2">
    <name type="scientific">Rubrivivax gelatinosus</name>
    <name type="common">Rhodocyclus gelatinosus</name>
    <name type="synonym">Rhodopseudomonas gelatinosa</name>
    <dbReference type="NCBI Taxonomy" id="28068"/>
    <lineage>
        <taxon>Bacteria</taxon>
        <taxon>Pseudomonadati</taxon>
        <taxon>Pseudomonadota</taxon>
        <taxon>Betaproteobacteria</taxon>
        <taxon>Burkholderiales</taxon>
        <taxon>Sphaerotilaceae</taxon>
        <taxon>Rubrivivax</taxon>
    </lineage>
</organism>
<gene>
    <name evidence="1" type="ORF">CKO43_25060</name>
</gene>
<feature type="non-terminal residue" evidence="1">
    <location>
        <position position="1"/>
    </location>
</feature>
<accession>A0ABS1E0V6</accession>
<keyword evidence="2" id="KW-1185">Reference proteome</keyword>